<dbReference type="Pfam" id="PF00126">
    <property type="entry name" value="HTH_1"/>
    <property type="match status" value="1"/>
</dbReference>
<dbReference type="SUPFAM" id="SSF46785">
    <property type="entry name" value="Winged helix' DNA-binding domain"/>
    <property type="match status" value="1"/>
</dbReference>
<dbReference type="Gene3D" id="1.10.10.10">
    <property type="entry name" value="Winged helix-like DNA-binding domain superfamily/Winged helix DNA-binding domain"/>
    <property type="match status" value="1"/>
</dbReference>
<dbReference type="Pfam" id="PF03466">
    <property type="entry name" value="LysR_substrate"/>
    <property type="match status" value="1"/>
</dbReference>
<dbReference type="InterPro" id="IPR000847">
    <property type="entry name" value="LysR_HTH_N"/>
</dbReference>
<evidence type="ECO:0000256" key="4">
    <source>
        <dbReference type="ARBA" id="ARBA00023163"/>
    </source>
</evidence>
<feature type="domain" description="HTH lysR-type" evidence="5">
    <location>
        <begin position="2"/>
        <end position="59"/>
    </location>
</feature>
<dbReference type="RefSeq" id="WP_205122255.1">
    <property type="nucleotide sequence ID" value="NZ_JAFBCM010000001.1"/>
</dbReference>
<comment type="similarity">
    <text evidence="1">Belongs to the LysR transcriptional regulatory family.</text>
</comment>
<dbReference type="PANTHER" id="PTHR30346">
    <property type="entry name" value="TRANSCRIPTIONAL DUAL REGULATOR HCAR-RELATED"/>
    <property type="match status" value="1"/>
</dbReference>
<keyword evidence="4" id="KW-0804">Transcription</keyword>
<accession>A0ABV7Y290</accession>
<proteinExistence type="inferred from homology"/>
<dbReference type="EMBL" id="JBHRZH010000001">
    <property type="protein sequence ID" value="MFC3759346.1"/>
    <property type="molecule type" value="Genomic_DNA"/>
</dbReference>
<keyword evidence="2" id="KW-0805">Transcription regulation</keyword>
<evidence type="ECO:0000259" key="5">
    <source>
        <dbReference type="PROSITE" id="PS50931"/>
    </source>
</evidence>
<keyword evidence="7" id="KW-1185">Reference proteome</keyword>
<sequence length="308" mass="33283">MLDLHRLRVLREVARTGSFSAAARELRITPSAVSQQIGALERSLGLPVVHRGPRGVSVTEPGRMLADVTAELDGDLGQVERHLAAYADGLVGRLAIATFPTAGLALLPRALVGLTARTEVELDVRESEPQDTVPLLAAGGADLGIVYHFFTPAPPREWAAEYEYTPLLGEEMYAALPARHPLADRAEIELADLADERWVQGVRDCGLQTDQYCLAAGFPPRTACRASDYGFMQTLVAGGVGVALVPALAMAPQIEGLAFVRVRPFPHRYVGVLRRKGRWHPPLGSELVDRLRETAADLAKPGITPLVR</sequence>
<name>A0ABV7Y290_9ACTN</name>
<dbReference type="PROSITE" id="PS50931">
    <property type="entry name" value="HTH_LYSR"/>
    <property type="match status" value="1"/>
</dbReference>
<gene>
    <name evidence="6" type="ORF">ACFOUW_00710</name>
</gene>
<evidence type="ECO:0000313" key="7">
    <source>
        <dbReference type="Proteomes" id="UP001595699"/>
    </source>
</evidence>
<reference evidence="7" key="1">
    <citation type="journal article" date="2019" name="Int. J. Syst. Evol. Microbiol.">
        <title>The Global Catalogue of Microorganisms (GCM) 10K type strain sequencing project: providing services to taxonomists for standard genome sequencing and annotation.</title>
        <authorList>
            <consortium name="The Broad Institute Genomics Platform"/>
            <consortium name="The Broad Institute Genome Sequencing Center for Infectious Disease"/>
            <person name="Wu L."/>
            <person name="Ma J."/>
        </authorList>
    </citation>
    <scope>NUCLEOTIDE SEQUENCE [LARGE SCALE GENOMIC DNA]</scope>
    <source>
        <strain evidence="7">CGMCC 4.7241</strain>
    </source>
</reference>
<dbReference type="CDD" id="cd08423">
    <property type="entry name" value="PBP2_LTTR_like_6"/>
    <property type="match status" value="1"/>
</dbReference>
<dbReference type="Gene3D" id="3.40.190.10">
    <property type="entry name" value="Periplasmic binding protein-like II"/>
    <property type="match status" value="2"/>
</dbReference>
<protein>
    <submittedName>
        <fullName evidence="6">LysR family transcriptional regulator</fullName>
    </submittedName>
</protein>
<dbReference type="Proteomes" id="UP001595699">
    <property type="component" value="Unassembled WGS sequence"/>
</dbReference>
<evidence type="ECO:0000256" key="2">
    <source>
        <dbReference type="ARBA" id="ARBA00023015"/>
    </source>
</evidence>
<organism evidence="6 7">
    <name type="scientific">Tenggerimyces flavus</name>
    <dbReference type="NCBI Taxonomy" id="1708749"/>
    <lineage>
        <taxon>Bacteria</taxon>
        <taxon>Bacillati</taxon>
        <taxon>Actinomycetota</taxon>
        <taxon>Actinomycetes</taxon>
        <taxon>Propionibacteriales</taxon>
        <taxon>Nocardioidaceae</taxon>
        <taxon>Tenggerimyces</taxon>
    </lineage>
</organism>
<dbReference type="SUPFAM" id="SSF53850">
    <property type="entry name" value="Periplasmic binding protein-like II"/>
    <property type="match status" value="1"/>
</dbReference>
<keyword evidence="3" id="KW-0238">DNA-binding</keyword>
<evidence type="ECO:0000313" key="6">
    <source>
        <dbReference type="EMBL" id="MFC3759346.1"/>
    </source>
</evidence>
<evidence type="ECO:0000256" key="3">
    <source>
        <dbReference type="ARBA" id="ARBA00023125"/>
    </source>
</evidence>
<dbReference type="InterPro" id="IPR036390">
    <property type="entry name" value="WH_DNA-bd_sf"/>
</dbReference>
<dbReference type="PANTHER" id="PTHR30346:SF29">
    <property type="entry name" value="LYSR SUBSTRATE-BINDING"/>
    <property type="match status" value="1"/>
</dbReference>
<dbReference type="InterPro" id="IPR036388">
    <property type="entry name" value="WH-like_DNA-bd_sf"/>
</dbReference>
<dbReference type="InterPro" id="IPR005119">
    <property type="entry name" value="LysR_subst-bd"/>
</dbReference>
<evidence type="ECO:0000256" key="1">
    <source>
        <dbReference type="ARBA" id="ARBA00009437"/>
    </source>
</evidence>
<comment type="caution">
    <text evidence="6">The sequence shown here is derived from an EMBL/GenBank/DDBJ whole genome shotgun (WGS) entry which is preliminary data.</text>
</comment>